<dbReference type="EMBL" id="WKLP01000100">
    <property type="protein sequence ID" value="MRY14938.1"/>
    <property type="molecule type" value="Genomic_DNA"/>
</dbReference>
<dbReference type="Pfam" id="PF13970">
    <property type="entry name" value="DUF4221"/>
    <property type="match status" value="1"/>
</dbReference>
<dbReference type="PROSITE" id="PS51257">
    <property type="entry name" value="PROKAR_LIPOPROTEIN"/>
    <property type="match status" value="1"/>
</dbReference>
<evidence type="ECO:0000313" key="1">
    <source>
        <dbReference type="EMBL" id="MRY14938.1"/>
    </source>
</evidence>
<dbReference type="AlphaFoldDB" id="A0A6G1ZME2"/>
<gene>
    <name evidence="1" type="ORF">GKE01_26420</name>
</gene>
<comment type="caution">
    <text evidence="1">The sequence shown here is derived from an EMBL/GenBank/DDBJ whole genome shotgun (WGS) entry which is preliminary data.</text>
</comment>
<name>A0A6G1ZME2_9BACT</name>
<dbReference type="Gene3D" id="3.30.1150.10">
    <property type="match status" value="1"/>
</dbReference>
<dbReference type="InterPro" id="IPR025316">
    <property type="entry name" value="DUF4221"/>
</dbReference>
<reference evidence="1" key="1">
    <citation type="journal article" date="2019" name="Nat. Med.">
        <title>A library of human gut bacterial isolates paired with longitudinal multiomics data enables mechanistic microbiome research.</title>
        <authorList>
            <person name="Poyet M."/>
            <person name="Groussin M."/>
            <person name="Gibbons S.M."/>
            <person name="Avila-Pacheco J."/>
            <person name="Jiang X."/>
            <person name="Kearney S.M."/>
            <person name="Perrotta A.R."/>
            <person name="Berdy B."/>
            <person name="Zhao S."/>
            <person name="Lieberman T.D."/>
            <person name="Swanson P.K."/>
            <person name="Smith M."/>
            <person name="Roesemann S."/>
            <person name="Alexander J.E."/>
            <person name="Rich S.A."/>
            <person name="Livny J."/>
            <person name="Vlamakis H."/>
            <person name="Clish C."/>
            <person name="Bullock K."/>
            <person name="Deik A."/>
            <person name="Scott J."/>
            <person name="Pierce K.A."/>
            <person name="Xavier R.J."/>
            <person name="Alm E.J."/>
        </authorList>
    </citation>
    <scope>NUCLEOTIDE SEQUENCE</scope>
    <source>
        <strain evidence="1">BIOML-A4</strain>
    </source>
</reference>
<accession>A0A6G1ZME2</accession>
<sequence length="500" mass="57789">MKITHFNKISQVILCVVFLISCNTPKDRTETIISSSLINIDTLSVNINENYMQNYTSLKNRIYNDQLYAYNIHQHTIDIFDFTTQNFTSKIKLQKEGADGIPNINSFIVTNEYIITQNESNYTIIDHNGHIIKKISKEILTNNLNNKDYLLDAPNNISISNFEDITYDSNDKKLIVPISTLDPFKLKGKYCLASIDINSEEISLFPITYPDNFSNEYYGKLSKPNPLIANNKIIYNFSYSSNVYSFDKKNKTISSYNITSNFTKNKSEQLDKNANIKKQLDHYFHSLFFHGLQYDHYRNIFYRIHTDKSNDISVFNNKETYLTIISENLQKISEIKLPTNLYPIFNITEKGLIFQFMAGLYEDKYSYMIITSPYIMPVKKIEIPHKTETTPAIEKPTVHNSIEIISTDNIKNFITKNLVYPTLELENNVEGAVFIILDSDSSGAIINCKISDIATTTDNKALRNEAIRIAKLIKRVEPNSIFSFHVNFNKKEYLSQKNKN</sequence>
<dbReference type="RefSeq" id="WP_010799963.1">
    <property type="nucleotide sequence ID" value="NZ_CAJSYT010000004.1"/>
</dbReference>
<proteinExistence type="predicted"/>
<organism evidence="1">
    <name type="scientific">Parabacteroides goldsteinii</name>
    <dbReference type="NCBI Taxonomy" id="328812"/>
    <lineage>
        <taxon>Bacteria</taxon>
        <taxon>Pseudomonadati</taxon>
        <taxon>Bacteroidota</taxon>
        <taxon>Bacteroidia</taxon>
        <taxon>Bacteroidales</taxon>
        <taxon>Tannerellaceae</taxon>
        <taxon>Parabacteroides</taxon>
    </lineage>
</organism>
<protein>
    <submittedName>
        <fullName evidence="1">DUF4221 domain-containing protein</fullName>
    </submittedName>
</protein>